<feature type="signal peptide" evidence="1">
    <location>
        <begin position="1"/>
        <end position="25"/>
    </location>
</feature>
<evidence type="ECO:0000256" key="1">
    <source>
        <dbReference type="SAM" id="SignalP"/>
    </source>
</evidence>
<protein>
    <submittedName>
        <fullName evidence="2">Uncharacterized protein</fullName>
    </submittedName>
</protein>
<gene>
    <name evidence="2" type="ordered locus">Hoch_6232</name>
</gene>
<dbReference type="Proteomes" id="UP000001880">
    <property type="component" value="Chromosome"/>
</dbReference>
<dbReference type="RefSeq" id="WP_012831298.1">
    <property type="nucleotide sequence ID" value="NC_013440.1"/>
</dbReference>
<evidence type="ECO:0000313" key="3">
    <source>
        <dbReference type="Proteomes" id="UP000001880"/>
    </source>
</evidence>
<keyword evidence="1" id="KW-0732">Signal</keyword>
<dbReference type="EMBL" id="CP001804">
    <property type="protein sequence ID" value="ACY18706.1"/>
    <property type="molecule type" value="Genomic_DNA"/>
</dbReference>
<organism evidence="2 3">
    <name type="scientific">Haliangium ochraceum (strain DSM 14365 / JCM 11303 / SMP-2)</name>
    <dbReference type="NCBI Taxonomy" id="502025"/>
    <lineage>
        <taxon>Bacteria</taxon>
        <taxon>Pseudomonadati</taxon>
        <taxon>Myxococcota</taxon>
        <taxon>Polyangia</taxon>
        <taxon>Haliangiales</taxon>
        <taxon>Kofleriaceae</taxon>
        <taxon>Haliangium</taxon>
    </lineage>
</organism>
<dbReference type="AlphaFoldDB" id="D0LML9"/>
<accession>D0LML9</accession>
<dbReference type="KEGG" id="hoh:Hoch_6232"/>
<feature type="chain" id="PRO_5003011377" evidence="1">
    <location>
        <begin position="26"/>
        <end position="106"/>
    </location>
</feature>
<dbReference type="HOGENOM" id="CLU_2219444_0_0_7"/>
<sequence>MSNRVRCISAIAIALAMVFAVIALAGTARAESDDSEKIAKEVKLYIAKEHKKRRTDASEDFEKIHKLCTKNWAKGCRFSKASGKDKYQFQVRPRGKTYGIPTYLLK</sequence>
<reference evidence="2 3" key="1">
    <citation type="journal article" date="2010" name="Stand. Genomic Sci.">
        <title>Complete genome sequence of Haliangium ochraceum type strain (SMP-2).</title>
        <authorList>
            <consortium name="US DOE Joint Genome Institute (JGI-PGF)"/>
            <person name="Ivanova N."/>
            <person name="Daum C."/>
            <person name="Lang E."/>
            <person name="Abt B."/>
            <person name="Kopitz M."/>
            <person name="Saunders E."/>
            <person name="Lapidus A."/>
            <person name="Lucas S."/>
            <person name="Glavina Del Rio T."/>
            <person name="Nolan M."/>
            <person name="Tice H."/>
            <person name="Copeland A."/>
            <person name="Cheng J.F."/>
            <person name="Chen F."/>
            <person name="Bruce D."/>
            <person name="Goodwin L."/>
            <person name="Pitluck S."/>
            <person name="Mavromatis K."/>
            <person name="Pati A."/>
            <person name="Mikhailova N."/>
            <person name="Chen A."/>
            <person name="Palaniappan K."/>
            <person name="Land M."/>
            <person name="Hauser L."/>
            <person name="Chang Y.J."/>
            <person name="Jeffries C.D."/>
            <person name="Detter J.C."/>
            <person name="Brettin T."/>
            <person name="Rohde M."/>
            <person name="Goker M."/>
            <person name="Bristow J."/>
            <person name="Markowitz V."/>
            <person name="Eisen J.A."/>
            <person name="Hugenholtz P."/>
            <person name="Kyrpides N.C."/>
            <person name="Klenk H.P."/>
        </authorList>
    </citation>
    <scope>NUCLEOTIDE SEQUENCE [LARGE SCALE GENOMIC DNA]</scope>
    <source>
        <strain evidence="3">DSM 14365 / CIP 107738 / JCM 11303 / AJ 13395 / SMP-2</strain>
    </source>
</reference>
<proteinExistence type="predicted"/>
<evidence type="ECO:0000313" key="2">
    <source>
        <dbReference type="EMBL" id="ACY18706.1"/>
    </source>
</evidence>
<name>D0LML9_HALO1</name>
<keyword evidence="3" id="KW-1185">Reference proteome</keyword>